<dbReference type="EMBL" id="CP019628">
    <property type="protein sequence ID" value="AQQ01027.1"/>
    <property type="molecule type" value="Genomic_DNA"/>
</dbReference>
<gene>
    <name evidence="2" type="ORF">B0W48_15375</name>
</gene>
<accession>A0A1Q2H108</accession>
<dbReference type="InterPro" id="IPR026866">
    <property type="entry name" value="CR006_AAA"/>
</dbReference>
<name>A0A1Q2H108_9GAMM</name>
<organism evidence="2 3">
    <name type="scientific">Pseudoalteromonas aliena</name>
    <dbReference type="NCBI Taxonomy" id="247523"/>
    <lineage>
        <taxon>Bacteria</taxon>
        <taxon>Pseudomonadati</taxon>
        <taxon>Pseudomonadota</taxon>
        <taxon>Gammaproteobacteria</taxon>
        <taxon>Alteromonadales</taxon>
        <taxon>Pseudoalteromonadaceae</taxon>
        <taxon>Pseudoalteromonas</taxon>
    </lineage>
</organism>
<feature type="domain" description="Protein CR006 P-loop" evidence="1">
    <location>
        <begin position="158"/>
        <end position="345"/>
    </location>
</feature>
<dbReference type="STRING" id="247523.B0W48_15375"/>
<evidence type="ECO:0000259" key="1">
    <source>
        <dbReference type="Pfam" id="PF13166"/>
    </source>
</evidence>
<dbReference type="Proteomes" id="UP000188243">
    <property type="component" value="Chromosome"/>
</dbReference>
<evidence type="ECO:0000313" key="3">
    <source>
        <dbReference type="Proteomes" id="UP000188243"/>
    </source>
</evidence>
<evidence type="ECO:0000313" key="2">
    <source>
        <dbReference type="EMBL" id="AQQ01027.1"/>
    </source>
</evidence>
<dbReference type="AlphaFoldDB" id="A0A1Q2H108"/>
<dbReference type="Pfam" id="PF13166">
    <property type="entry name" value="AAA_13"/>
    <property type="match status" value="1"/>
</dbReference>
<dbReference type="RefSeq" id="WP_077537686.1">
    <property type="nucleotide sequence ID" value="NZ_CP019628.1"/>
</dbReference>
<dbReference type="KEGG" id="paln:B0W48_15375"/>
<proteinExistence type="predicted"/>
<reference evidence="2 3" key="1">
    <citation type="submission" date="2017-02" db="EMBL/GenBank/DDBJ databases">
        <title>Complete genome sequence of the cold-active Pseudoalteromonas aliena strain EH1 isolated from Arctic seawater.</title>
        <authorList>
            <person name="Kim E."/>
            <person name="Heo E."/>
            <person name="Kim H."/>
            <person name="Kim D."/>
        </authorList>
    </citation>
    <scope>NUCLEOTIDE SEQUENCE [LARGE SCALE GENOMIC DNA]</scope>
    <source>
        <strain evidence="2 3">EH1</strain>
    </source>
</reference>
<sequence length="377" mass="44029">MSNKPKINKYKSLRNAVTRLRDDLRDSDNGGSDFVLLYAYNGTGKTRLSMEFKDVGKRKKGIARDTLYFNAFTEDLFIWDNDLIGDSDRALMFNENSEFFKGLDNLALEVRIEKYLSRYTTFSFDINYQKWKITFKKEVANPKFRVGSDEPEKIVQDNIKISRGEENIFIWCFFLSICEVTLDGAETYNWVKFFYIDDPVSSLDDNNTIKVATDLAKLLRRAKGEDEKYTIKTVISSHHGLFFNIMCNELKKTKHKTYLLNKADNSYTLQATDDTPFYHHIATLSELNKAAETGDLFTYHFNALRTIFEKTSNFFGNGDISYCLDTEDEALHARALNIFSHRDAYSIWQPRPMLDDNKRLFETILKNYLERFEIELP</sequence>
<protein>
    <submittedName>
        <fullName evidence="2">Anticodon nuclease</fullName>
    </submittedName>
</protein>